<dbReference type="GO" id="GO:0046872">
    <property type="term" value="F:metal ion binding"/>
    <property type="evidence" value="ECO:0007669"/>
    <property type="project" value="UniProtKB-KW"/>
</dbReference>
<reference evidence="9" key="2">
    <citation type="submission" date="2025-08" db="UniProtKB">
        <authorList>
            <consortium name="Ensembl"/>
        </authorList>
    </citation>
    <scope>IDENTIFICATION</scope>
</reference>
<gene>
    <name evidence="9" type="primary">LOC100698055</name>
</gene>
<sequence>MGCSLSAEAPDRRPEQEEEEDAVPVSLSAESREAIRSSWKEIQEDISRVGVIMFVRLFETHPECKDAFFAFRDLNDVNALRASKELKAHGLRIMYIIEKTVARIDQDDRLDQLILDLGRKHYQYKALPKYYDLMGEEFIQAIHPVLQERWTSDLEEAWKDLRPDVLRFSSTFRLVVLNCLRVTFVLPAKMDRAVIPSPCWQQRQLGYSVLVHHSHHEERLPAGAEEPQQQLRAARPVT</sequence>
<dbReference type="GO" id="GO:0020037">
    <property type="term" value="F:heme binding"/>
    <property type="evidence" value="ECO:0007669"/>
    <property type="project" value="InterPro"/>
</dbReference>
<reference evidence="10" key="1">
    <citation type="submission" date="2012-01" db="EMBL/GenBank/DDBJ databases">
        <title>The Genome Sequence of Oreochromis niloticus (Nile Tilapia).</title>
        <authorList>
            <consortium name="Broad Institute Genome Assembly Team"/>
            <consortium name="Broad Institute Sequencing Platform"/>
            <person name="Di Palma F."/>
            <person name="Johnson J."/>
            <person name="Lander E.S."/>
            <person name="Lindblad-Toh K."/>
        </authorList>
    </citation>
    <scope>NUCLEOTIDE SEQUENCE [LARGE SCALE GENOMIC DNA]</scope>
</reference>
<evidence type="ECO:0000256" key="1">
    <source>
        <dbReference type="ARBA" id="ARBA00008705"/>
    </source>
</evidence>
<feature type="region of interest" description="Disordered" evidence="7">
    <location>
        <begin position="1"/>
        <end position="27"/>
    </location>
</feature>
<evidence type="ECO:0000259" key="8">
    <source>
        <dbReference type="PROSITE" id="PS01033"/>
    </source>
</evidence>
<evidence type="ECO:0000256" key="2">
    <source>
        <dbReference type="ARBA" id="ARBA00022617"/>
    </source>
</evidence>
<dbReference type="Gene3D" id="1.10.490.10">
    <property type="entry name" value="Globins"/>
    <property type="match status" value="1"/>
</dbReference>
<evidence type="ECO:0000256" key="4">
    <source>
        <dbReference type="ARBA" id="ARBA00023004"/>
    </source>
</evidence>
<dbReference type="InterPro" id="IPR012292">
    <property type="entry name" value="Globin/Proto"/>
</dbReference>
<dbReference type="SUPFAM" id="SSF46458">
    <property type="entry name" value="Globin-like"/>
    <property type="match status" value="1"/>
</dbReference>
<name>I3KRJ1_ORENI</name>
<reference evidence="9" key="3">
    <citation type="submission" date="2025-09" db="UniProtKB">
        <authorList>
            <consortium name="Ensembl"/>
        </authorList>
    </citation>
    <scope>IDENTIFICATION</scope>
</reference>
<keyword evidence="2 6" id="KW-0349">Heme</keyword>
<dbReference type="PROSITE" id="PS01033">
    <property type="entry name" value="GLOBIN"/>
    <property type="match status" value="1"/>
</dbReference>
<evidence type="ECO:0000313" key="9">
    <source>
        <dbReference type="Ensembl" id="ENSONIP00000023736.2"/>
    </source>
</evidence>
<keyword evidence="10" id="KW-1185">Reference proteome</keyword>
<dbReference type="GeneTree" id="ENSGT00730000111686"/>
<dbReference type="InterPro" id="IPR000971">
    <property type="entry name" value="Globin"/>
</dbReference>
<keyword evidence="4" id="KW-0408">Iron</keyword>
<proteinExistence type="inferred from homology"/>
<comment type="similarity">
    <text evidence="1 6">Belongs to the globin family.</text>
</comment>
<protein>
    <submittedName>
        <fullName evidence="9">Neuroglobin</fullName>
    </submittedName>
</protein>
<evidence type="ECO:0000256" key="3">
    <source>
        <dbReference type="ARBA" id="ARBA00022723"/>
    </source>
</evidence>
<keyword evidence="6" id="KW-0561">Oxygen transport</keyword>
<accession>I3KRJ1</accession>
<organism evidence="9 10">
    <name type="scientific">Oreochromis niloticus</name>
    <name type="common">Nile tilapia</name>
    <name type="synonym">Tilapia nilotica</name>
    <dbReference type="NCBI Taxonomy" id="8128"/>
    <lineage>
        <taxon>Eukaryota</taxon>
        <taxon>Metazoa</taxon>
        <taxon>Chordata</taxon>
        <taxon>Craniata</taxon>
        <taxon>Vertebrata</taxon>
        <taxon>Euteleostomi</taxon>
        <taxon>Actinopterygii</taxon>
        <taxon>Neopterygii</taxon>
        <taxon>Teleostei</taxon>
        <taxon>Neoteleostei</taxon>
        <taxon>Acanthomorphata</taxon>
        <taxon>Ovalentaria</taxon>
        <taxon>Cichlomorphae</taxon>
        <taxon>Cichliformes</taxon>
        <taxon>Cichlidae</taxon>
        <taxon>African cichlids</taxon>
        <taxon>Pseudocrenilabrinae</taxon>
        <taxon>Oreochromini</taxon>
        <taxon>Oreochromis</taxon>
    </lineage>
</organism>
<evidence type="ECO:0000256" key="5">
    <source>
        <dbReference type="ARBA" id="ARBA00046401"/>
    </source>
</evidence>
<comment type="subunit">
    <text evidence="5">Monomer. Homodimers and homotetramers. Mainly monomeric but also detected as part of homodimers and homotetramers.</text>
</comment>
<evidence type="ECO:0000256" key="7">
    <source>
        <dbReference type="SAM" id="MobiDB-lite"/>
    </source>
</evidence>
<feature type="domain" description="Globin" evidence="8">
    <location>
        <begin position="26"/>
        <end position="162"/>
    </location>
</feature>
<dbReference type="InterPro" id="IPR009050">
    <property type="entry name" value="Globin-like_sf"/>
</dbReference>
<dbReference type="AlphaFoldDB" id="I3KRJ1"/>
<dbReference type="Proteomes" id="UP000005207">
    <property type="component" value="Linkage group LG15"/>
</dbReference>
<dbReference type="PANTHER" id="PTHR46458">
    <property type="entry name" value="BLR2807 PROTEIN"/>
    <property type="match status" value="1"/>
</dbReference>
<dbReference type="GO" id="GO:0005344">
    <property type="term" value="F:oxygen carrier activity"/>
    <property type="evidence" value="ECO:0007669"/>
    <property type="project" value="UniProtKB-KW"/>
</dbReference>
<dbReference type="Ensembl" id="ENSONIT00000023757.2">
    <property type="protein sequence ID" value="ENSONIP00000023736.2"/>
    <property type="gene ID" value="ENSONIG00000018850.2"/>
</dbReference>
<feature type="region of interest" description="Disordered" evidence="7">
    <location>
        <begin position="218"/>
        <end position="238"/>
    </location>
</feature>
<dbReference type="InterPro" id="IPR050532">
    <property type="entry name" value="Globin-like_OT"/>
</dbReference>
<evidence type="ECO:0000313" key="10">
    <source>
        <dbReference type="Proteomes" id="UP000005207"/>
    </source>
</evidence>
<keyword evidence="3" id="KW-0479">Metal-binding</keyword>
<evidence type="ECO:0000256" key="6">
    <source>
        <dbReference type="RuleBase" id="RU000356"/>
    </source>
</evidence>
<dbReference type="OMA" id="VLPAKMD"/>
<dbReference type="eggNOG" id="KOG3378">
    <property type="taxonomic scope" value="Eukaryota"/>
</dbReference>
<dbReference type="GO" id="GO:0019825">
    <property type="term" value="F:oxygen binding"/>
    <property type="evidence" value="ECO:0007669"/>
    <property type="project" value="InterPro"/>
</dbReference>
<keyword evidence="6" id="KW-0813">Transport</keyword>
<dbReference type="Pfam" id="PF00042">
    <property type="entry name" value="Globin"/>
    <property type="match status" value="1"/>
</dbReference>
<dbReference type="PANTHER" id="PTHR46458:SF2">
    <property type="entry name" value="X GLOBIN"/>
    <property type="match status" value="1"/>
</dbReference>
<dbReference type="InParanoid" id="I3KRJ1"/>